<feature type="compositionally biased region" description="Pro residues" evidence="8">
    <location>
        <begin position="48"/>
        <end position="60"/>
    </location>
</feature>
<keyword evidence="11" id="KW-1185">Reference proteome</keyword>
<feature type="compositionally biased region" description="Basic and acidic residues" evidence="8">
    <location>
        <begin position="63"/>
        <end position="73"/>
    </location>
</feature>
<dbReference type="EMBL" id="OZ020106">
    <property type="protein sequence ID" value="CAK9257754.1"/>
    <property type="molecule type" value="Genomic_DNA"/>
</dbReference>
<keyword evidence="3" id="KW-0238">DNA-binding</keyword>
<dbReference type="SUPFAM" id="SSF54171">
    <property type="entry name" value="DNA-binding domain"/>
    <property type="match status" value="1"/>
</dbReference>
<evidence type="ECO:0000256" key="4">
    <source>
        <dbReference type="ARBA" id="ARBA00023159"/>
    </source>
</evidence>
<dbReference type="PANTHER" id="PTHR31839:SF2">
    <property type="entry name" value="DEHYDRATION-RESPONSIVE ELEMENT-BINDING PROTEIN 1D"/>
    <property type="match status" value="1"/>
</dbReference>
<keyword evidence="6" id="KW-0539">Nucleus</keyword>
<dbReference type="Gene3D" id="3.30.730.10">
    <property type="entry name" value="AP2/ERF domain"/>
    <property type="match status" value="1"/>
</dbReference>
<sequence length="272" mass="30305">MPHSMLGYQGRVKKAENLPCSKLVLLERNTDDGFAGANFLSLGTGTSSPPPPPPPPPPPAGRVHKDLENHEIDLNSPPVDQYERETKGESSTTYSTTLEEEEEESNSNNNNRRSGTGLGRGRLQQQFSEVKNCRSSRGSSLNSKFQQQEVLVYRGVRHRSELNKWVTEIRPTAHKRKIWLGTYKSPEEAARAYDVGIHYTGKKIPLNFPESVKNLPELPRGLSWEELAPFVKKQALTAAKRARVEGTTTTTSELPQTTTTTKLFPKAITIRG</sequence>
<keyword evidence="4" id="KW-0010">Activator</keyword>
<reference evidence="10" key="1">
    <citation type="submission" date="2024-02" db="EMBL/GenBank/DDBJ databases">
        <authorList>
            <consortium name="ELIXIR-Norway"/>
            <consortium name="Elixir Norway"/>
        </authorList>
    </citation>
    <scope>NUCLEOTIDE SEQUENCE</scope>
</reference>
<feature type="domain" description="AP2/ERF" evidence="9">
    <location>
        <begin position="152"/>
        <end position="209"/>
    </location>
</feature>
<dbReference type="Proteomes" id="UP001497444">
    <property type="component" value="Chromosome 11"/>
</dbReference>
<evidence type="ECO:0000256" key="6">
    <source>
        <dbReference type="ARBA" id="ARBA00023242"/>
    </source>
</evidence>
<keyword evidence="5" id="KW-0804">Transcription</keyword>
<dbReference type="SMART" id="SM00380">
    <property type="entry name" value="AP2"/>
    <property type="match status" value="1"/>
</dbReference>
<evidence type="ECO:0000313" key="10">
    <source>
        <dbReference type="EMBL" id="CAK9257754.1"/>
    </source>
</evidence>
<evidence type="ECO:0000313" key="11">
    <source>
        <dbReference type="Proteomes" id="UP001497444"/>
    </source>
</evidence>
<dbReference type="SUPFAM" id="SSF101447">
    <property type="entry name" value="Formin homology 2 domain (FH2 domain)"/>
    <property type="match status" value="1"/>
</dbReference>
<dbReference type="Pfam" id="PF00847">
    <property type="entry name" value="AP2"/>
    <property type="match status" value="1"/>
</dbReference>
<dbReference type="InterPro" id="IPR045277">
    <property type="entry name" value="DRE1A-I"/>
</dbReference>
<evidence type="ECO:0000256" key="2">
    <source>
        <dbReference type="ARBA" id="ARBA00023015"/>
    </source>
</evidence>
<evidence type="ECO:0000259" key="9">
    <source>
        <dbReference type="PROSITE" id="PS51032"/>
    </source>
</evidence>
<comment type="subcellular location">
    <subcellularLocation>
        <location evidence="1">Nucleus</location>
    </subcellularLocation>
</comment>
<feature type="region of interest" description="Disordered" evidence="8">
    <location>
        <begin position="36"/>
        <end position="128"/>
    </location>
</feature>
<protein>
    <recommendedName>
        <fullName evidence="9">AP2/ERF domain-containing protein</fullName>
    </recommendedName>
</protein>
<gene>
    <name evidence="10" type="ORF">CSSPJE1EN1_LOCUS3232</name>
</gene>
<keyword evidence="2" id="KW-0805">Transcription regulation</keyword>
<dbReference type="InterPro" id="IPR016177">
    <property type="entry name" value="DNA-bd_dom_sf"/>
</dbReference>
<evidence type="ECO:0000256" key="3">
    <source>
        <dbReference type="ARBA" id="ARBA00023125"/>
    </source>
</evidence>
<dbReference type="CDD" id="cd00018">
    <property type="entry name" value="AP2"/>
    <property type="match status" value="1"/>
</dbReference>
<evidence type="ECO:0000256" key="8">
    <source>
        <dbReference type="SAM" id="MobiDB-lite"/>
    </source>
</evidence>
<dbReference type="InterPro" id="IPR036955">
    <property type="entry name" value="AP2/ERF_dom_sf"/>
</dbReference>
<dbReference type="InterPro" id="IPR001471">
    <property type="entry name" value="AP2/ERF_dom"/>
</dbReference>
<organism evidence="10 11">
    <name type="scientific">Sphagnum jensenii</name>
    <dbReference type="NCBI Taxonomy" id="128206"/>
    <lineage>
        <taxon>Eukaryota</taxon>
        <taxon>Viridiplantae</taxon>
        <taxon>Streptophyta</taxon>
        <taxon>Embryophyta</taxon>
        <taxon>Bryophyta</taxon>
        <taxon>Sphagnophytina</taxon>
        <taxon>Sphagnopsida</taxon>
        <taxon>Sphagnales</taxon>
        <taxon>Sphagnaceae</taxon>
        <taxon>Sphagnum</taxon>
    </lineage>
</organism>
<dbReference type="PANTHER" id="PTHR31839">
    <property type="entry name" value="DEHYDRATION-RESPONSIVE ELEMENT-BINDING PROTEIN 1D"/>
    <property type="match status" value="1"/>
</dbReference>
<evidence type="ECO:0000256" key="7">
    <source>
        <dbReference type="ARBA" id="ARBA00024343"/>
    </source>
</evidence>
<proteinExistence type="inferred from homology"/>
<dbReference type="PROSITE" id="PS51032">
    <property type="entry name" value="AP2_ERF"/>
    <property type="match status" value="1"/>
</dbReference>
<accession>A0ABP0VTD5</accession>
<evidence type="ECO:0000256" key="5">
    <source>
        <dbReference type="ARBA" id="ARBA00023163"/>
    </source>
</evidence>
<comment type="similarity">
    <text evidence="7">Belongs to the AP2/ERF transcription factor family. ERF subfamily.</text>
</comment>
<feature type="compositionally biased region" description="Low complexity" evidence="8">
    <location>
        <begin position="106"/>
        <end position="115"/>
    </location>
</feature>
<name>A0ABP0VTD5_9BRYO</name>
<evidence type="ECO:0000256" key="1">
    <source>
        <dbReference type="ARBA" id="ARBA00004123"/>
    </source>
</evidence>